<proteinExistence type="predicted"/>
<sequence>MSSLLVVPPGTPPARDEAALDARGRDFLLLTIFVLAQQGYVDRAGILAEALHMAGDASAEVLLARAVLRFFAGDWAAALACLDELDRAAPVERFGSYTLTDRERMRRYLKARCLFELGETAGAREAVGIYLRHG</sequence>
<protein>
    <submittedName>
        <fullName evidence="1">Uncharacterized protein</fullName>
    </submittedName>
</protein>
<evidence type="ECO:0000313" key="1">
    <source>
        <dbReference type="EMBL" id="RVU12574.1"/>
    </source>
</evidence>
<evidence type="ECO:0000313" key="2">
    <source>
        <dbReference type="Proteomes" id="UP000286997"/>
    </source>
</evidence>
<name>A0A437NRF6_9HYPH</name>
<dbReference type="RefSeq" id="WP_127734085.1">
    <property type="nucleotide sequence ID" value="NZ_SACP01000052.1"/>
</dbReference>
<organism evidence="1 2">
    <name type="scientific">Methylobacterium oryzihabitans</name>
    <dbReference type="NCBI Taxonomy" id="2499852"/>
    <lineage>
        <taxon>Bacteria</taxon>
        <taxon>Pseudomonadati</taxon>
        <taxon>Pseudomonadota</taxon>
        <taxon>Alphaproteobacteria</taxon>
        <taxon>Hyphomicrobiales</taxon>
        <taxon>Methylobacteriaceae</taxon>
        <taxon>Methylobacterium</taxon>
    </lineage>
</organism>
<gene>
    <name evidence="1" type="ORF">EOE48_27565</name>
</gene>
<comment type="caution">
    <text evidence="1">The sequence shown here is derived from an EMBL/GenBank/DDBJ whole genome shotgun (WGS) entry which is preliminary data.</text>
</comment>
<accession>A0A437NRF6</accession>
<dbReference type="OrthoDB" id="8448734at2"/>
<keyword evidence="2" id="KW-1185">Reference proteome</keyword>
<dbReference type="Proteomes" id="UP000286997">
    <property type="component" value="Unassembled WGS sequence"/>
</dbReference>
<reference evidence="1 2" key="1">
    <citation type="submission" date="2019-01" db="EMBL/GenBank/DDBJ databases">
        <authorList>
            <person name="Chen W.-M."/>
        </authorList>
    </citation>
    <scope>NUCLEOTIDE SEQUENCE [LARGE SCALE GENOMIC DNA]</scope>
    <source>
        <strain evidence="1 2">TER-1</strain>
    </source>
</reference>
<dbReference type="AlphaFoldDB" id="A0A437NRF6"/>
<dbReference type="EMBL" id="SACP01000052">
    <property type="protein sequence ID" value="RVU12574.1"/>
    <property type="molecule type" value="Genomic_DNA"/>
</dbReference>